<dbReference type="UniPathway" id="UPA00223">
    <property type="reaction ID" value="UER01007"/>
</dbReference>
<dbReference type="FunCoup" id="B4LD98">
    <property type="interactions" value="145"/>
</dbReference>
<proteinExistence type="inferred from homology"/>
<dbReference type="InterPro" id="IPR022761">
    <property type="entry name" value="Fumarate_lyase_N"/>
</dbReference>
<comment type="similarity">
    <text evidence="1">Belongs to the class-II fumarase/aspartase family. Fumarase subfamily.</text>
</comment>
<evidence type="ECO:0000313" key="7">
    <source>
        <dbReference type="Proteomes" id="UP000008792"/>
    </source>
</evidence>
<dbReference type="Gene3D" id="1.10.275.10">
    <property type="entry name" value="Fumarase/aspartase (N-terminal domain)"/>
    <property type="match status" value="1"/>
</dbReference>
<dbReference type="GO" id="GO:0004333">
    <property type="term" value="F:fumarate hydratase activity"/>
    <property type="evidence" value="ECO:0007669"/>
    <property type="project" value="UniProtKB-EC"/>
</dbReference>
<evidence type="ECO:0000256" key="2">
    <source>
        <dbReference type="ARBA" id="ARBA00012921"/>
    </source>
</evidence>
<dbReference type="GO" id="GO:0006106">
    <property type="term" value="P:fumarate metabolic process"/>
    <property type="evidence" value="ECO:0007669"/>
    <property type="project" value="InterPro"/>
</dbReference>
<dbReference type="OrthoDB" id="1738025at2759"/>
<dbReference type="eggNOG" id="KOG1317">
    <property type="taxonomic scope" value="Eukaryota"/>
</dbReference>
<dbReference type="PROSITE" id="PS00163">
    <property type="entry name" value="FUMARATE_LYASES"/>
    <property type="match status" value="1"/>
</dbReference>
<dbReference type="EMBL" id="CH940647">
    <property type="protein sequence ID" value="EDW71005.1"/>
    <property type="molecule type" value="Genomic_DNA"/>
</dbReference>
<dbReference type="PRINTS" id="PR00149">
    <property type="entry name" value="FUMRATELYASE"/>
</dbReference>
<feature type="domain" description="Fumarase C C-terminal" evidence="5">
    <location>
        <begin position="430"/>
        <end position="481"/>
    </location>
</feature>
<dbReference type="InterPro" id="IPR024083">
    <property type="entry name" value="Fumarase/histidase_N"/>
</dbReference>
<dbReference type="SUPFAM" id="SSF48557">
    <property type="entry name" value="L-aspartase-like"/>
    <property type="match status" value="1"/>
</dbReference>
<dbReference type="PhylomeDB" id="B4LD98"/>
<gene>
    <name evidence="6" type="primary">Dvir\GJ11232</name>
    <name evidence="6" type="ORF">Dvir_GJ11232</name>
</gene>
<dbReference type="FunFam" id="1.10.275.10:FF:000001">
    <property type="entry name" value="Fumarate hydratase, mitochondrial"/>
    <property type="match status" value="1"/>
</dbReference>
<accession>B4LD98</accession>
<dbReference type="InterPro" id="IPR000362">
    <property type="entry name" value="Fumarate_lyase_fam"/>
</dbReference>
<dbReference type="OMA" id="FDQKEMF"/>
<dbReference type="GO" id="GO:0005739">
    <property type="term" value="C:mitochondrion"/>
    <property type="evidence" value="ECO:0007669"/>
    <property type="project" value="TreeGrafter"/>
</dbReference>
<dbReference type="CDD" id="cd01362">
    <property type="entry name" value="Fumarase_classII"/>
    <property type="match status" value="1"/>
</dbReference>
<dbReference type="FunFam" id="1.20.200.10:FF:000001">
    <property type="entry name" value="Fumarate hydratase, mitochondrial"/>
    <property type="match status" value="1"/>
</dbReference>
<dbReference type="InterPro" id="IPR008948">
    <property type="entry name" value="L-Aspartase-like"/>
</dbReference>
<dbReference type="FunFam" id="1.10.40.30:FF:000002">
    <property type="entry name" value="Fumarate hydratase class II"/>
    <property type="match status" value="1"/>
</dbReference>
<dbReference type="Proteomes" id="UP000008792">
    <property type="component" value="Unassembled WGS sequence"/>
</dbReference>
<dbReference type="AlphaFoldDB" id="B4LD98"/>
<dbReference type="KEGG" id="dvi:6623858"/>
<evidence type="ECO:0000259" key="4">
    <source>
        <dbReference type="Pfam" id="PF00206"/>
    </source>
</evidence>
<keyword evidence="7" id="KW-1185">Reference proteome</keyword>
<evidence type="ECO:0000259" key="5">
    <source>
        <dbReference type="Pfam" id="PF10415"/>
    </source>
</evidence>
<dbReference type="GO" id="GO:0006099">
    <property type="term" value="P:tricarboxylic acid cycle"/>
    <property type="evidence" value="ECO:0007669"/>
    <property type="project" value="UniProtKB-UniPathway"/>
</dbReference>
<dbReference type="PANTHER" id="PTHR11444">
    <property type="entry name" value="ASPARTATEAMMONIA/ARGININOSUCCINATE/ADENYLOSUCCINATE LYASE"/>
    <property type="match status" value="1"/>
</dbReference>
<dbReference type="Gene3D" id="1.10.40.30">
    <property type="entry name" value="Fumarase/aspartase (C-terminal domain)"/>
    <property type="match status" value="1"/>
</dbReference>
<feature type="domain" description="Fumarate lyase N-terminal" evidence="4">
    <location>
        <begin position="31"/>
        <end position="364"/>
    </location>
</feature>
<dbReference type="InterPro" id="IPR005677">
    <property type="entry name" value="Fum_hydII"/>
</dbReference>
<protein>
    <recommendedName>
        <fullName evidence="2">fumarate hydratase</fullName>
        <ecNumber evidence="2">4.2.1.2</ecNumber>
    </recommendedName>
</protein>
<dbReference type="EC" id="4.2.1.2" evidence="2"/>
<evidence type="ECO:0000256" key="1">
    <source>
        <dbReference type="ARBA" id="ARBA00009084"/>
    </source>
</evidence>
<organism evidence="6 7">
    <name type="scientific">Drosophila virilis</name>
    <name type="common">Fruit fly</name>
    <dbReference type="NCBI Taxonomy" id="7244"/>
    <lineage>
        <taxon>Eukaryota</taxon>
        <taxon>Metazoa</taxon>
        <taxon>Ecdysozoa</taxon>
        <taxon>Arthropoda</taxon>
        <taxon>Hexapoda</taxon>
        <taxon>Insecta</taxon>
        <taxon>Pterygota</taxon>
        <taxon>Neoptera</taxon>
        <taxon>Endopterygota</taxon>
        <taxon>Diptera</taxon>
        <taxon>Brachycera</taxon>
        <taxon>Muscomorpha</taxon>
        <taxon>Ephydroidea</taxon>
        <taxon>Drosophilidae</taxon>
        <taxon>Drosophila</taxon>
    </lineage>
</organism>
<keyword evidence="3 6" id="KW-0456">Lyase</keyword>
<dbReference type="InterPro" id="IPR020557">
    <property type="entry name" value="Fumarate_lyase_CS"/>
</dbReference>
<dbReference type="InParanoid" id="B4LD98"/>
<dbReference type="Pfam" id="PF00206">
    <property type="entry name" value="Lyase_1"/>
    <property type="match status" value="1"/>
</dbReference>
<evidence type="ECO:0000313" key="6">
    <source>
        <dbReference type="EMBL" id="EDW71005.1"/>
    </source>
</evidence>
<name>B4LD98_DROVI</name>
<reference evidence="6 7" key="1">
    <citation type="journal article" date="2007" name="Nature">
        <title>Evolution of genes and genomes on the Drosophila phylogeny.</title>
        <authorList>
            <consortium name="Drosophila 12 Genomes Consortium"/>
            <person name="Clark A.G."/>
            <person name="Eisen M.B."/>
            <person name="Smith D.R."/>
            <person name="Bergman C.M."/>
            <person name="Oliver B."/>
            <person name="Markow T.A."/>
            <person name="Kaufman T.C."/>
            <person name="Kellis M."/>
            <person name="Gelbart W."/>
            <person name="Iyer V.N."/>
            <person name="Pollard D.A."/>
            <person name="Sackton T.B."/>
            <person name="Larracuente A.M."/>
            <person name="Singh N.D."/>
            <person name="Abad J.P."/>
            <person name="Abt D.N."/>
            <person name="Adryan B."/>
            <person name="Aguade M."/>
            <person name="Akashi H."/>
            <person name="Anderson W.W."/>
            <person name="Aquadro C.F."/>
            <person name="Ardell D.H."/>
            <person name="Arguello R."/>
            <person name="Artieri C.G."/>
            <person name="Barbash D.A."/>
            <person name="Barker D."/>
            <person name="Barsanti P."/>
            <person name="Batterham P."/>
            <person name="Batzoglou S."/>
            <person name="Begun D."/>
            <person name="Bhutkar A."/>
            <person name="Blanco E."/>
            <person name="Bosak S.A."/>
            <person name="Bradley R.K."/>
            <person name="Brand A.D."/>
            <person name="Brent M.R."/>
            <person name="Brooks A.N."/>
            <person name="Brown R.H."/>
            <person name="Butlin R.K."/>
            <person name="Caggese C."/>
            <person name="Calvi B.R."/>
            <person name="Bernardo de Carvalho A."/>
            <person name="Caspi A."/>
            <person name="Castrezana S."/>
            <person name="Celniker S.E."/>
            <person name="Chang J.L."/>
            <person name="Chapple C."/>
            <person name="Chatterji S."/>
            <person name="Chinwalla A."/>
            <person name="Civetta A."/>
            <person name="Clifton S.W."/>
            <person name="Comeron J.M."/>
            <person name="Costello J.C."/>
            <person name="Coyne J.A."/>
            <person name="Daub J."/>
            <person name="David R.G."/>
            <person name="Delcher A.L."/>
            <person name="Delehaunty K."/>
            <person name="Do C.B."/>
            <person name="Ebling H."/>
            <person name="Edwards K."/>
            <person name="Eickbush T."/>
            <person name="Evans J.D."/>
            <person name="Filipski A."/>
            <person name="Findeiss S."/>
            <person name="Freyhult E."/>
            <person name="Fulton L."/>
            <person name="Fulton R."/>
            <person name="Garcia A.C."/>
            <person name="Gardiner A."/>
            <person name="Garfield D.A."/>
            <person name="Garvin B.E."/>
            <person name="Gibson G."/>
            <person name="Gilbert D."/>
            <person name="Gnerre S."/>
            <person name="Godfrey J."/>
            <person name="Good R."/>
            <person name="Gotea V."/>
            <person name="Gravely B."/>
            <person name="Greenberg A.J."/>
            <person name="Griffiths-Jones S."/>
            <person name="Gross S."/>
            <person name="Guigo R."/>
            <person name="Gustafson E.A."/>
            <person name="Haerty W."/>
            <person name="Hahn M.W."/>
            <person name="Halligan D.L."/>
            <person name="Halpern A.L."/>
            <person name="Halter G.M."/>
            <person name="Han M.V."/>
            <person name="Heger A."/>
            <person name="Hillier L."/>
            <person name="Hinrichs A.S."/>
            <person name="Holmes I."/>
            <person name="Hoskins R.A."/>
            <person name="Hubisz M.J."/>
            <person name="Hultmark D."/>
            <person name="Huntley M.A."/>
            <person name="Jaffe D.B."/>
            <person name="Jagadeeshan S."/>
            <person name="Jeck W.R."/>
            <person name="Johnson J."/>
            <person name="Jones C.D."/>
            <person name="Jordan W.C."/>
            <person name="Karpen G.H."/>
            <person name="Kataoka E."/>
            <person name="Keightley P.D."/>
            <person name="Kheradpour P."/>
            <person name="Kirkness E.F."/>
            <person name="Koerich L.B."/>
            <person name="Kristiansen K."/>
            <person name="Kudrna D."/>
            <person name="Kulathinal R.J."/>
            <person name="Kumar S."/>
            <person name="Kwok R."/>
            <person name="Lander E."/>
            <person name="Langley C.H."/>
            <person name="Lapoint R."/>
            <person name="Lazzaro B.P."/>
            <person name="Lee S.J."/>
            <person name="Levesque L."/>
            <person name="Li R."/>
            <person name="Lin C.F."/>
            <person name="Lin M.F."/>
            <person name="Lindblad-Toh K."/>
            <person name="Llopart A."/>
            <person name="Long M."/>
            <person name="Low L."/>
            <person name="Lozovsky E."/>
            <person name="Lu J."/>
            <person name="Luo M."/>
            <person name="Machado C.A."/>
            <person name="Makalowski W."/>
            <person name="Marzo M."/>
            <person name="Matsuda M."/>
            <person name="Matzkin L."/>
            <person name="McAllister B."/>
            <person name="McBride C.S."/>
            <person name="McKernan B."/>
            <person name="McKernan K."/>
            <person name="Mendez-Lago M."/>
            <person name="Minx P."/>
            <person name="Mollenhauer M.U."/>
            <person name="Montooth K."/>
            <person name="Mount S.M."/>
            <person name="Mu X."/>
            <person name="Myers E."/>
            <person name="Negre B."/>
            <person name="Newfeld S."/>
            <person name="Nielsen R."/>
            <person name="Noor M.A."/>
            <person name="O'Grady P."/>
            <person name="Pachter L."/>
            <person name="Papaceit M."/>
            <person name="Parisi M.J."/>
            <person name="Parisi M."/>
            <person name="Parts L."/>
            <person name="Pedersen J.S."/>
            <person name="Pesole G."/>
            <person name="Phillippy A.M."/>
            <person name="Ponting C.P."/>
            <person name="Pop M."/>
            <person name="Porcelli D."/>
            <person name="Powell J.R."/>
            <person name="Prohaska S."/>
            <person name="Pruitt K."/>
            <person name="Puig M."/>
            <person name="Quesneville H."/>
            <person name="Ram K.R."/>
            <person name="Rand D."/>
            <person name="Rasmussen M.D."/>
            <person name="Reed L.K."/>
            <person name="Reenan R."/>
            <person name="Reily A."/>
            <person name="Remington K.A."/>
            <person name="Rieger T.T."/>
            <person name="Ritchie M.G."/>
            <person name="Robin C."/>
            <person name="Rogers Y.H."/>
            <person name="Rohde C."/>
            <person name="Rozas J."/>
            <person name="Rubenfield M.J."/>
            <person name="Ruiz A."/>
            <person name="Russo S."/>
            <person name="Salzberg S.L."/>
            <person name="Sanchez-Gracia A."/>
            <person name="Saranga D.J."/>
            <person name="Sato H."/>
            <person name="Schaeffer S.W."/>
            <person name="Schatz M.C."/>
            <person name="Schlenke T."/>
            <person name="Schwartz R."/>
            <person name="Segarra C."/>
            <person name="Singh R.S."/>
            <person name="Sirot L."/>
            <person name="Sirota M."/>
            <person name="Sisneros N.B."/>
            <person name="Smith C.D."/>
            <person name="Smith T.F."/>
            <person name="Spieth J."/>
            <person name="Stage D.E."/>
            <person name="Stark A."/>
            <person name="Stephan W."/>
            <person name="Strausberg R.L."/>
            <person name="Strempel S."/>
            <person name="Sturgill D."/>
            <person name="Sutton G."/>
            <person name="Sutton G.G."/>
            <person name="Tao W."/>
            <person name="Teichmann S."/>
            <person name="Tobari Y.N."/>
            <person name="Tomimura Y."/>
            <person name="Tsolas J.M."/>
            <person name="Valente V.L."/>
            <person name="Venter E."/>
            <person name="Venter J.C."/>
            <person name="Vicario S."/>
            <person name="Vieira F.G."/>
            <person name="Vilella A.J."/>
            <person name="Villasante A."/>
            <person name="Walenz B."/>
            <person name="Wang J."/>
            <person name="Wasserman M."/>
            <person name="Watts T."/>
            <person name="Wilson D."/>
            <person name="Wilson R.K."/>
            <person name="Wing R.A."/>
            <person name="Wolfner M.F."/>
            <person name="Wong A."/>
            <person name="Wong G.K."/>
            <person name="Wu C.I."/>
            <person name="Wu G."/>
            <person name="Yamamoto D."/>
            <person name="Yang H.P."/>
            <person name="Yang S.P."/>
            <person name="Yorke J.A."/>
            <person name="Yoshida K."/>
            <person name="Zdobnov E."/>
            <person name="Zhang P."/>
            <person name="Zhang Y."/>
            <person name="Zimin A.V."/>
            <person name="Baldwin J."/>
            <person name="Abdouelleil A."/>
            <person name="Abdulkadir J."/>
            <person name="Abebe A."/>
            <person name="Abera B."/>
            <person name="Abreu J."/>
            <person name="Acer S.C."/>
            <person name="Aftuck L."/>
            <person name="Alexander A."/>
            <person name="An P."/>
            <person name="Anderson E."/>
            <person name="Anderson S."/>
            <person name="Arachi H."/>
            <person name="Azer M."/>
            <person name="Bachantsang P."/>
            <person name="Barry A."/>
            <person name="Bayul T."/>
            <person name="Berlin A."/>
            <person name="Bessette D."/>
            <person name="Bloom T."/>
            <person name="Blye J."/>
            <person name="Boguslavskiy L."/>
            <person name="Bonnet C."/>
            <person name="Boukhgalter B."/>
            <person name="Bourzgui I."/>
            <person name="Brown A."/>
            <person name="Cahill P."/>
            <person name="Channer S."/>
            <person name="Cheshatsang Y."/>
            <person name="Chuda L."/>
            <person name="Citroen M."/>
            <person name="Collymore A."/>
            <person name="Cooke P."/>
            <person name="Costello M."/>
            <person name="D'Aco K."/>
            <person name="Daza R."/>
            <person name="De Haan G."/>
            <person name="DeGray S."/>
            <person name="DeMaso C."/>
            <person name="Dhargay N."/>
            <person name="Dooley K."/>
            <person name="Dooley E."/>
            <person name="Doricent M."/>
            <person name="Dorje P."/>
            <person name="Dorjee K."/>
            <person name="Dupes A."/>
            <person name="Elong R."/>
            <person name="Falk J."/>
            <person name="Farina A."/>
            <person name="Faro S."/>
            <person name="Ferguson D."/>
            <person name="Fisher S."/>
            <person name="Foley C.D."/>
            <person name="Franke A."/>
            <person name="Friedrich D."/>
            <person name="Gadbois L."/>
            <person name="Gearin G."/>
            <person name="Gearin C.R."/>
            <person name="Giannoukos G."/>
            <person name="Goode T."/>
            <person name="Graham J."/>
            <person name="Grandbois E."/>
            <person name="Grewal S."/>
            <person name="Gyaltsen K."/>
            <person name="Hafez N."/>
            <person name="Hagos B."/>
            <person name="Hall J."/>
            <person name="Henson C."/>
            <person name="Hollinger A."/>
            <person name="Honan T."/>
            <person name="Huard M.D."/>
            <person name="Hughes L."/>
            <person name="Hurhula B."/>
            <person name="Husby M.E."/>
            <person name="Kamat A."/>
            <person name="Kanga B."/>
            <person name="Kashin S."/>
            <person name="Khazanovich D."/>
            <person name="Kisner P."/>
            <person name="Lance K."/>
            <person name="Lara M."/>
            <person name="Lee W."/>
            <person name="Lennon N."/>
            <person name="Letendre F."/>
            <person name="LeVine R."/>
            <person name="Lipovsky A."/>
            <person name="Liu X."/>
            <person name="Liu J."/>
            <person name="Liu S."/>
            <person name="Lokyitsang T."/>
            <person name="Lokyitsang Y."/>
            <person name="Lubonja R."/>
            <person name="Lui A."/>
            <person name="MacDonald P."/>
            <person name="Magnisalis V."/>
            <person name="Maru K."/>
            <person name="Matthews C."/>
            <person name="McCusker W."/>
            <person name="McDonough S."/>
            <person name="Mehta T."/>
            <person name="Meldrim J."/>
            <person name="Meneus L."/>
            <person name="Mihai O."/>
            <person name="Mihalev A."/>
            <person name="Mihova T."/>
            <person name="Mittelman R."/>
            <person name="Mlenga V."/>
            <person name="Montmayeur A."/>
            <person name="Mulrain L."/>
            <person name="Navidi A."/>
            <person name="Naylor J."/>
            <person name="Negash T."/>
            <person name="Nguyen T."/>
            <person name="Nguyen N."/>
            <person name="Nicol R."/>
            <person name="Norbu C."/>
            <person name="Norbu N."/>
            <person name="Novod N."/>
            <person name="O'Neill B."/>
            <person name="Osman S."/>
            <person name="Markiewicz E."/>
            <person name="Oyono O.L."/>
            <person name="Patti C."/>
            <person name="Phunkhang P."/>
            <person name="Pierre F."/>
            <person name="Priest M."/>
            <person name="Raghuraman S."/>
            <person name="Rege F."/>
            <person name="Reyes R."/>
            <person name="Rise C."/>
            <person name="Rogov P."/>
            <person name="Ross K."/>
            <person name="Ryan E."/>
            <person name="Settipalli S."/>
            <person name="Shea T."/>
            <person name="Sherpa N."/>
            <person name="Shi L."/>
            <person name="Shih D."/>
            <person name="Sparrow T."/>
            <person name="Spaulding J."/>
            <person name="Stalker J."/>
            <person name="Stange-Thomann N."/>
            <person name="Stavropoulos S."/>
            <person name="Stone C."/>
            <person name="Strader C."/>
            <person name="Tesfaye S."/>
            <person name="Thomson T."/>
            <person name="Thoulutsang Y."/>
            <person name="Thoulutsang D."/>
            <person name="Topham K."/>
            <person name="Topping I."/>
            <person name="Tsamla T."/>
            <person name="Vassiliev H."/>
            <person name="Vo A."/>
            <person name="Wangchuk T."/>
            <person name="Wangdi T."/>
            <person name="Weiand M."/>
            <person name="Wilkinson J."/>
            <person name="Wilson A."/>
            <person name="Yadav S."/>
            <person name="Young G."/>
            <person name="Yu Q."/>
            <person name="Zembek L."/>
            <person name="Zhong D."/>
            <person name="Zimmer A."/>
            <person name="Zwirko Z."/>
            <person name="Jaffe D.B."/>
            <person name="Alvarez P."/>
            <person name="Brockman W."/>
            <person name="Butler J."/>
            <person name="Chin C."/>
            <person name="Gnerre S."/>
            <person name="Grabherr M."/>
            <person name="Kleber M."/>
            <person name="Mauceli E."/>
            <person name="MacCallum I."/>
        </authorList>
    </citation>
    <scope>NUCLEOTIDE SEQUENCE [LARGE SCALE GENOMIC DNA]</scope>
    <source>
        <strain evidence="7">Tucson 15010-1051.87</strain>
    </source>
</reference>
<dbReference type="Gene3D" id="1.20.200.10">
    <property type="entry name" value="Fumarase/aspartase (Central domain)"/>
    <property type="match status" value="1"/>
</dbReference>
<dbReference type="InterPro" id="IPR018951">
    <property type="entry name" value="Fumarase_C_C"/>
</dbReference>
<dbReference type="SMR" id="B4LD98"/>
<evidence type="ECO:0000256" key="3">
    <source>
        <dbReference type="ARBA" id="ARBA00023239"/>
    </source>
</evidence>
<sequence>MSFDQKEMFSLMYKLARLTGPDTRVEYDAMGAVNVPLDRMFGPQTMRAAMNFPIGGMEELMPRPIIVAMGILKKAGAEVNRDFGLEVKICEAILKATDEVISGKLYDEHHFPLVIWQAGSGKSTNMNVNEVISNRAIEIMGGQVGSKDPVDPILHVNMSQSSNDCFSSAINIAVAMQLKEKLYPSLRLIIQALEEKEDEWKAIVKTGRANLMDAGPLTLGQEFSGYKQMMANCNTRLYSSMKRLYQLSLGGATVGTGLMGNDDFGPQCAKRIADITGLPFVPAPNLFEALSSRDALVEVHGELNSIAVSTMKIANDIRFLGSGPRCGLGELILPENEPGSSIMPGKINPTQCEAITMICAQVMGNQVAVTIGGSNGHFELNAFMPLIASNVLRSIALLSDGLRAFTTNCLQGTKANIDKINKALNESLMLAAALNPYIGYDRASEIANAAYTNGTTLKQEAFKKGISSTDFDSWVQVNNMLGPN</sequence>
<dbReference type="PANTHER" id="PTHR11444:SF1">
    <property type="entry name" value="FUMARATE HYDRATASE, MITOCHONDRIAL"/>
    <property type="match status" value="1"/>
</dbReference>
<dbReference type="Pfam" id="PF10415">
    <property type="entry name" value="FumaraseC_C"/>
    <property type="match status" value="1"/>
</dbReference>
<dbReference type="HAMAP" id="MF_00743">
    <property type="entry name" value="FumaraseC"/>
    <property type="match status" value="1"/>
</dbReference>
<dbReference type="STRING" id="7244.B4LD98"/>
<dbReference type="GO" id="GO:0006108">
    <property type="term" value="P:malate metabolic process"/>
    <property type="evidence" value="ECO:0007669"/>
    <property type="project" value="TreeGrafter"/>
</dbReference>
<dbReference type="HOGENOM" id="CLU_021594_4_1_1"/>